<dbReference type="AlphaFoldDB" id="A0A9C9NF34"/>
<dbReference type="SUPFAM" id="SSF53092">
    <property type="entry name" value="Creatinase/prolidase N-terminal domain"/>
    <property type="match status" value="1"/>
</dbReference>
<proteinExistence type="predicted"/>
<dbReference type="PANTHER" id="PTHR43763:SF6">
    <property type="entry name" value="XAA-PRO AMINOPEPTIDASE 1"/>
    <property type="match status" value="1"/>
</dbReference>
<dbReference type="EMBL" id="DRGN01000104">
    <property type="protein sequence ID" value="HEU00194.1"/>
    <property type="molecule type" value="Genomic_DNA"/>
</dbReference>
<gene>
    <name evidence="2" type="ORF">ENH89_07535</name>
</gene>
<reference evidence="2" key="1">
    <citation type="journal article" date="2020" name="mSystems">
        <title>Genome- and Community-Level Interaction Insights into Carbon Utilization and Element Cycling Functions of Hydrothermarchaeota in Hydrothermal Sediment.</title>
        <authorList>
            <person name="Zhou Z."/>
            <person name="Liu Y."/>
            <person name="Xu W."/>
            <person name="Pan J."/>
            <person name="Luo Z.H."/>
            <person name="Li M."/>
        </authorList>
    </citation>
    <scope>NUCLEOTIDE SEQUENCE</scope>
    <source>
        <strain evidence="2">HyVt-347</strain>
    </source>
</reference>
<feature type="non-terminal residue" evidence="2">
    <location>
        <position position="85"/>
    </location>
</feature>
<comment type="caution">
    <text evidence="2">The sequence shown here is derived from an EMBL/GenBank/DDBJ whole genome shotgun (WGS) entry which is preliminary data.</text>
</comment>
<dbReference type="InterPro" id="IPR050422">
    <property type="entry name" value="X-Pro_aminopeptidase_P"/>
</dbReference>
<keyword evidence="2" id="KW-0378">Hydrolase</keyword>
<organism evidence="2 3">
    <name type="scientific">Aurantimonas coralicida</name>
    <dbReference type="NCBI Taxonomy" id="182270"/>
    <lineage>
        <taxon>Bacteria</taxon>
        <taxon>Pseudomonadati</taxon>
        <taxon>Pseudomonadota</taxon>
        <taxon>Alphaproteobacteria</taxon>
        <taxon>Hyphomicrobiales</taxon>
        <taxon>Aurantimonadaceae</taxon>
        <taxon>Aurantimonas</taxon>
    </lineage>
</organism>
<dbReference type="Gene3D" id="3.40.350.10">
    <property type="entry name" value="Creatinase/prolidase N-terminal domain"/>
    <property type="match status" value="1"/>
</dbReference>
<dbReference type="InterPro" id="IPR029149">
    <property type="entry name" value="Creatin/AminoP/Spt16_N"/>
</dbReference>
<dbReference type="Pfam" id="PF01321">
    <property type="entry name" value="Creatinase_N"/>
    <property type="match status" value="1"/>
</dbReference>
<evidence type="ECO:0000313" key="3">
    <source>
        <dbReference type="Proteomes" id="UP000885680"/>
    </source>
</evidence>
<dbReference type="GO" id="GO:0004177">
    <property type="term" value="F:aminopeptidase activity"/>
    <property type="evidence" value="ECO:0007669"/>
    <property type="project" value="UniProtKB-KW"/>
</dbReference>
<evidence type="ECO:0000313" key="2">
    <source>
        <dbReference type="EMBL" id="HEU00194.1"/>
    </source>
</evidence>
<keyword evidence="2" id="KW-0645">Protease</keyword>
<protein>
    <submittedName>
        <fullName evidence="2">Aminopeptidase P family protein</fullName>
    </submittedName>
</protein>
<sequence>MFQNFDQTTDFSRSAERVRQLRAGFGESGIDGFIVPRADEHQGEYIPPSAARLEWLTGFSGSAGAAAVLADRAVILVDGRYTLQV</sequence>
<evidence type="ECO:0000259" key="1">
    <source>
        <dbReference type="Pfam" id="PF01321"/>
    </source>
</evidence>
<name>A0A9C9NF34_9HYPH</name>
<dbReference type="PANTHER" id="PTHR43763">
    <property type="entry name" value="XAA-PRO AMINOPEPTIDASE 1"/>
    <property type="match status" value="1"/>
</dbReference>
<dbReference type="InterPro" id="IPR000587">
    <property type="entry name" value="Creatinase_N"/>
</dbReference>
<dbReference type="Proteomes" id="UP000885680">
    <property type="component" value="Unassembled WGS sequence"/>
</dbReference>
<accession>A0A9C9NF34</accession>
<keyword evidence="2" id="KW-0031">Aminopeptidase</keyword>
<feature type="domain" description="Creatinase N-terminal" evidence="1">
    <location>
        <begin position="17"/>
        <end position="84"/>
    </location>
</feature>